<evidence type="ECO:0000313" key="3">
    <source>
        <dbReference type="Proteomes" id="UP001550348"/>
    </source>
</evidence>
<protein>
    <submittedName>
        <fullName evidence="2">Uncharacterized protein</fullName>
    </submittedName>
</protein>
<comment type="caution">
    <text evidence="2">The sequence shown here is derived from an EMBL/GenBank/DDBJ whole genome shotgun (WGS) entry which is preliminary data.</text>
</comment>
<dbReference type="Proteomes" id="UP001550348">
    <property type="component" value="Unassembled WGS sequence"/>
</dbReference>
<sequence length="61" mass="5983">MGIGNVITVVLAMIGVVVLALTGPGGQRLPWWTLVIPAAAATGGLSPIALGLLVGAPPRAN</sequence>
<feature type="transmembrane region" description="Helical" evidence="1">
    <location>
        <begin position="31"/>
        <end position="56"/>
    </location>
</feature>
<keyword evidence="1" id="KW-0472">Membrane</keyword>
<reference evidence="2 3" key="1">
    <citation type="submission" date="2024-06" db="EMBL/GenBank/DDBJ databases">
        <title>The Natural Products Discovery Center: Release of the First 8490 Sequenced Strains for Exploring Actinobacteria Biosynthetic Diversity.</title>
        <authorList>
            <person name="Kalkreuter E."/>
            <person name="Kautsar S.A."/>
            <person name="Yang D."/>
            <person name="Bader C.D."/>
            <person name="Teijaro C.N."/>
            <person name="Fluegel L."/>
            <person name="Davis C.M."/>
            <person name="Simpson J.R."/>
            <person name="Lauterbach L."/>
            <person name="Steele A.D."/>
            <person name="Gui C."/>
            <person name="Meng S."/>
            <person name="Li G."/>
            <person name="Viehrig K."/>
            <person name="Ye F."/>
            <person name="Su P."/>
            <person name="Kiefer A.F."/>
            <person name="Nichols A."/>
            <person name="Cepeda A.J."/>
            <person name="Yan W."/>
            <person name="Fan B."/>
            <person name="Jiang Y."/>
            <person name="Adhikari A."/>
            <person name="Zheng C.-J."/>
            <person name="Schuster L."/>
            <person name="Cowan T.M."/>
            <person name="Smanski M.J."/>
            <person name="Chevrette M.G."/>
            <person name="De Carvalho L.P.S."/>
            <person name="Shen B."/>
        </authorList>
    </citation>
    <scope>NUCLEOTIDE SEQUENCE [LARGE SCALE GENOMIC DNA]</scope>
    <source>
        <strain evidence="2 3">NPDC006286</strain>
    </source>
</reference>
<keyword evidence="3" id="KW-1185">Reference proteome</keyword>
<dbReference type="RefSeq" id="WP_355668108.1">
    <property type="nucleotide sequence ID" value="NZ_JBEXRX010000206.1"/>
</dbReference>
<name>A0ABV2VUY8_9ACTN</name>
<keyword evidence="1" id="KW-0812">Transmembrane</keyword>
<organism evidence="2 3">
    <name type="scientific">Micromonospora fulviviridis</name>
    <dbReference type="NCBI Taxonomy" id="47860"/>
    <lineage>
        <taxon>Bacteria</taxon>
        <taxon>Bacillati</taxon>
        <taxon>Actinomycetota</taxon>
        <taxon>Actinomycetes</taxon>
        <taxon>Micromonosporales</taxon>
        <taxon>Micromonosporaceae</taxon>
        <taxon>Micromonospora</taxon>
    </lineage>
</organism>
<dbReference type="EMBL" id="JBEXRX010000206">
    <property type="protein sequence ID" value="MEU0156605.1"/>
    <property type="molecule type" value="Genomic_DNA"/>
</dbReference>
<accession>A0ABV2VUY8</accession>
<evidence type="ECO:0000256" key="1">
    <source>
        <dbReference type="SAM" id="Phobius"/>
    </source>
</evidence>
<evidence type="ECO:0000313" key="2">
    <source>
        <dbReference type="EMBL" id="MEU0156605.1"/>
    </source>
</evidence>
<keyword evidence="1" id="KW-1133">Transmembrane helix</keyword>
<feature type="transmembrane region" description="Helical" evidence="1">
    <location>
        <begin position="6"/>
        <end position="24"/>
    </location>
</feature>
<gene>
    <name evidence="2" type="ORF">ABZ071_32950</name>
</gene>
<proteinExistence type="predicted"/>